<keyword evidence="3" id="KW-1185">Reference proteome</keyword>
<organism evidence="2 3">
    <name type="scientific">Homarus americanus</name>
    <name type="common">American lobster</name>
    <dbReference type="NCBI Taxonomy" id="6706"/>
    <lineage>
        <taxon>Eukaryota</taxon>
        <taxon>Metazoa</taxon>
        <taxon>Ecdysozoa</taxon>
        <taxon>Arthropoda</taxon>
        <taxon>Crustacea</taxon>
        <taxon>Multicrustacea</taxon>
        <taxon>Malacostraca</taxon>
        <taxon>Eumalacostraca</taxon>
        <taxon>Eucarida</taxon>
        <taxon>Decapoda</taxon>
        <taxon>Pleocyemata</taxon>
        <taxon>Astacidea</taxon>
        <taxon>Nephropoidea</taxon>
        <taxon>Nephropidae</taxon>
        <taxon>Homarus</taxon>
    </lineage>
</organism>
<proteinExistence type="predicted"/>
<accession>A0A8J5K3W4</accession>
<protein>
    <submittedName>
        <fullName evidence="2">Uncharacterized protein</fullName>
    </submittedName>
</protein>
<evidence type="ECO:0000313" key="3">
    <source>
        <dbReference type="Proteomes" id="UP000747542"/>
    </source>
</evidence>
<dbReference type="EMBL" id="JAHLQT010021845">
    <property type="protein sequence ID" value="KAG7167073.1"/>
    <property type="molecule type" value="Genomic_DNA"/>
</dbReference>
<feature type="region of interest" description="Disordered" evidence="1">
    <location>
        <begin position="21"/>
        <end position="45"/>
    </location>
</feature>
<dbReference type="AlphaFoldDB" id="A0A8J5K3W4"/>
<comment type="caution">
    <text evidence="2">The sequence shown here is derived from an EMBL/GenBank/DDBJ whole genome shotgun (WGS) entry which is preliminary data.</text>
</comment>
<name>A0A8J5K3W4_HOMAM</name>
<evidence type="ECO:0000256" key="1">
    <source>
        <dbReference type="SAM" id="MobiDB-lite"/>
    </source>
</evidence>
<sequence>MVPLPTIQEKLPVDETCNVLSESSDSNHNSHISVEKGKHCQGPGSVEDLQEAREYVKDPREERRAWLRKARAT</sequence>
<dbReference type="Proteomes" id="UP000747542">
    <property type="component" value="Unassembled WGS sequence"/>
</dbReference>
<reference evidence="2" key="1">
    <citation type="journal article" date="2021" name="Sci. Adv.">
        <title>The American lobster genome reveals insights on longevity, neural, and immune adaptations.</title>
        <authorList>
            <person name="Polinski J.M."/>
            <person name="Zimin A.V."/>
            <person name="Clark K.F."/>
            <person name="Kohn A.B."/>
            <person name="Sadowski N."/>
            <person name="Timp W."/>
            <person name="Ptitsyn A."/>
            <person name="Khanna P."/>
            <person name="Romanova D.Y."/>
            <person name="Williams P."/>
            <person name="Greenwood S.J."/>
            <person name="Moroz L.L."/>
            <person name="Walt D.R."/>
            <person name="Bodnar A.G."/>
        </authorList>
    </citation>
    <scope>NUCLEOTIDE SEQUENCE</scope>
    <source>
        <strain evidence="2">GMGI-L3</strain>
    </source>
</reference>
<gene>
    <name evidence="2" type="ORF">Hamer_G005403</name>
</gene>
<feature type="compositionally biased region" description="Polar residues" evidence="1">
    <location>
        <begin position="21"/>
        <end position="32"/>
    </location>
</feature>
<evidence type="ECO:0000313" key="2">
    <source>
        <dbReference type="EMBL" id="KAG7167073.1"/>
    </source>
</evidence>